<feature type="compositionally biased region" description="Basic residues" evidence="1">
    <location>
        <begin position="18"/>
        <end position="27"/>
    </location>
</feature>
<sequence>GHRQAKRRVRQHPDRAHVARHGPHLRGGRGGDRAPSRLRARRGDRDRRGDSRRRRDGARDGRGKAPL</sequence>
<proteinExistence type="predicted"/>
<feature type="non-terminal residue" evidence="2">
    <location>
        <position position="67"/>
    </location>
</feature>
<organism evidence="2">
    <name type="scientific">uncultured Rubellimicrobium sp</name>
    <dbReference type="NCBI Taxonomy" id="543078"/>
    <lineage>
        <taxon>Bacteria</taxon>
        <taxon>Pseudomonadati</taxon>
        <taxon>Pseudomonadota</taxon>
        <taxon>Alphaproteobacteria</taxon>
        <taxon>Rhodobacterales</taxon>
        <taxon>Roseobacteraceae</taxon>
        <taxon>Rubellimicrobium</taxon>
        <taxon>environmental samples</taxon>
    </lineage>
</organism>
<accession>A0A6J4NBC1</accession>
<feature type="compositionally biased region" description="Basic and acidic residues" evidence="1">
    <location>
        <begin position="29"/>
        <end position="49"/>
    </location>
</feature>
<evidence type="ECO:0000313" key="2">
    <source>
        <dbReference type="EMBL" id="CAA9383228.1"/>
    </source>
</evidence>
<reference evidence="2" key="1">
    <citation type="submission" date="2020-02" db="EMBL/GenBank/DDBJ databases">
        <authorList>
            <person name="Meier V. D."/>
        </authorList>
    </citation>
    <scope>NUCLEOTIDE SEQUENCE</scope>
    <source>
        <strain evidence="2">AVDCRST_MAG15</strain>
    </source>
</reference>
<dbReference type="EMBL" id="CADCUU010000005">
    <property type="protein sequence ID" value="CAA9383228.1"/>
    <property type="molecule type" value="Genomic_DNA"/>
</dbReference>
<feature type="region of interest" description="Disordered" evidence="1">
    <location>
        <begin position="1"/>
        <end position="67"/>
    </location>
</feature>
<dbReference type="AlphaFoldDB" id="A0A6J4NBC1"/>
<feature type="non-terminal residue" evidence="2">
    <location>
        <position position="1"/>
    </location>
</feature>
<feature type="compositionally biased region" description="Basic residues" evidence="1">
    <location>
        <begin position="1"/>
        <end position="10"/>
    </location>
</feature>
<evidence type="ECO:0000256" key="1">
    <source>
        <dbReference type="SAM" id="MobiDB-lite"/>
    </source>
</evidence>
<name>A0A6J4NBC1_9RHOB</name>
<protein>
    <submittedName>
        <fullName evidence="2">Uncharacterized protein</fullName>
    </submittedName>
</protein>
<feature type="compositionally biased region" description="Basic and acidic residues" evidence="1">
    <location>
        <begin position="57"/>
        <end position="67"/>
    </location>
</feature>
<gene>
    <name evidence="2" type="ORF">AVDCRST_MAG15-13</name>
</gene>